<proteinExistence type="predicted"/>
<gene>
    <name evidence="3" type="ORF">RDB_LOCUS148347</name>
    <name evidence="2" type="ORF">RDB_LOCUS66541</name>
</gene>
<dbReference type="Pfam" id="PF04724">
    <property type="entry name" value="Glyco_transf_17"/>
    <property type="match status" value="2"/>
</dbReference>
<name>A0A8H3BMZ9_9AGAM</name>
<dbReference type="AlphaFoldDB" id="A0A8H3BMZ9"/>
<dbReference type="GO" id="GO:0006044">
    <property type="term" value="P:N-acetylglucosamine metabolic process"/>
    <property type="evidence" value="ECO:0007669"/>
    <property type="project" value="TreeGrafter"/>
</dbReference>
<feature type="transmembrane region" description="Helical" evidence="1">
    <location>
        <begin position="7"/>
        <end position="27"/>
    </location>
</feature>
<dbReference type="Proteomes" id="UP000663861">
    <property type="component" value="Unassembled WGS sequence"/>
</dbReference>
<evidence type="ECO:0008006" key="5">
    <source>
        <dbReference type="Google" id="ProtNLM"/>
    </source>
</evidence>
<evidence type="ECO:0000256" key="1">
    <source>
        <dbReference type="SAM" id="Phobius"/>
    </source>
</evidence>
<dbReference type="PANTHER" id="PTHR12224">
    <property type="entry name" value="BETA-1,4-MANNOSYL-GLYCOPROTEIN BETA-1,4-N-ACETYLGLUCOSAMINYL-TRANSFERASE"/>
    <property type="match status" value="1"/>
</dbReference>
<comment type="caution">
    <text evidence="2">The sequence shown here is derived from an EMBL/GenBank/DDBJ whole genome shotgun (WGS) entry which is preliminary data.</text>
</comment>
<dbReference type="EMBL" id="CAJMWY010001139">
    <property type="protein sequence ID" value="CAE6459519.1"/>
    <property type="molecule type" value="Genomic_DNA"/>
</dbReference>
<dbReference type="InterPro" id="IPR006813">
    <property type="entry name" value="Glyco_trans_17"/>
</dbReference>
<evidence type="ECO:0000313" key="2">
    <source>
        <dbReference type="EMBL" id="CAE6459519.1"/>
    </source>
</evidence>
<organism evidence="2 4">
    <name type="scientific">Rhizoctonia solani</name>
    <dbReference type="NCBI Taxonomy" id="456999"/>
    <lineage>
        <taxon>Eukaryota</taxon>
        <taxon>Fungi</taxon>
        <taxon>Dikarya</taxon>
        <taxon>Basidiomycota</taxon>
        <taxon>Agaricomycotina</taxon>
        <taxon>Agaricomycetes</taxon>
        <taxon>Cantharellales</taxon>
        <taxon>Ceratobasidiaceae</taxon>
        <taxon>Rhizoctonia</taxon>
    </lineage>
</organism>
<evidence type="ECO:0000313" key="4">
    <source>
        <dbReference type="Proteomes" id="UP000663861"/>
    </source>
</evidence>
<protein>
    <recommendedName>
        <fullName evidence="5">Beta-1,4-mannosyl-glycoprotein beta-1,4-N-acetylglucosaminyltransferase</fullName>
    </recommendedName>
</protein>
<sequence>MVTLRRRVVAIVVSLIIFISVTLYYRYQIQNALSYASRPLWDTPEGPTTIIPHFYALGLEPSPAVCKLHGVEPRDGTREVWDAVLFSTELDLLEVRLNELDSVVDRFFVIESDRTFTGIPKPPVLGDVLLTPRFARFRSKITYQLHPGRIPNKGESPFNVEREHRLAMTKLITSAISPPLSAPPLVIMSDVDEIPAAHTIELVKKSSNGRVGGEVGGRRWKSGGPGVRWHCSFCFRTIEEFATKMRGYSHADRIGGDMSLLDPKRIQETICSGRDIFNMLPEAYTYKEMFELMHPEP</sequence>
<dbReference type="PANTHER" id="PTHR12224:SF0">
    <property type="entry name" value="BETA-1,4-MANNOSYL-GLYCOPROTEIN 4-BETA-N-ACETYLGLUCOSAMINYLTRANSFERASE"/>
    <property type="match status" value="1"/>
</dbReference>
<keyword evidence="1" id="KW-0472">Membrane</keyword>
<keyword evidence="1" id="KW-0812">Transmembrane</keyword>
<reference evidence="2" key="1">
    <citation type="submission" date="2021-01" db="EMBL/GenBank/DDBJ databases">
        <authorList>
            <person name="Kaushik A."/>
        </authorList>
    </citation>
    <scope>NUCLEOTIDE SEQUENCE</scope>
    <source>
        <strain evidence="3">AG4-R118</strain>
        <strain evidence="2">AG4-RS23</strain>
    </source>
</reference>
<keyword evidence="1" id="KW-1133">Transmembrane helix</keyword>
<dbReference type="Proteomes" id="UP000663888">
    <property type="component" value="Unassembled WGS sequence"/>
</dbReference>
<dbReference type="GO" id="GO:0016020">
    <property type="term" value="C:membrane"/>
    <property type="evidence" value="ECO:0007669"/>
    <property type="project" value="InterPro"/>
</dbReference>
<dbReference type="EMBL" id="CAJMWX010001580">
    <property type="protein sequence ID" value="CAE6497307.1"/>
    <property type="molecule type" value="Genomic_DNA"/>
</dbReference>
<dbReference type="GO" id="GO:0003830">
    <property type="term" value="F:beta-1,4-mannosylglycoprotein 4-beta-N-acetylglucosaminyltransferase activity"/>
    <property type="evidence" value="ECO:0007669"/>
    <property type="project" value="InterPro"/>
</dbReference>
<accession>A0A8H3BMZ9</accession>
<evidence type="ECO:0000313" key="3">
    <source>
        <dbReference type="EMBL" id="CAE6497307.1"/>
    </source>
</evidence>